<dbReference type="FunFam" id="3.10.50.40:FF:000001">
    <property type="entry name" value="Trigger factor"/>
    <property type="match status" value="1"/>
</dbReference>
<dbReference type="GO" id="GO:0003755">
    <property type="term" value="F:peptidyl-prolyl cis-trans isomerase activity"/>
    <property type="evidence" value="ECO:0007669"/>
    <property type="project" value="UniProtKB-UniRule"/>
</dbReference>
<dbReference type="GO" id="GO:0044183">
    <property type="term" value="F:protein folding chaperone"/>
    <property type="evidence" value="ECO:0007669"/>
    <property type="project" value="TreeGrafter"/>
</dbReference>
<evidence type="ECO:0000256" key="8">
    <source>
        <dbReference type="ARBA" id="ARBA00023235"/>
    </source>
</evidence>
<dbReference type="InterPro" id="IPR008880">
    <property type="entry name" value="Trigger_fac_C"/>
</dbReference>
<evidence type="ECO:0000256" key="1">
    <source>
        <dbReference type="ARBA" id="ARBA00000971"/>
    </source>
</evidence>
<gene>
    <name evidence="12" type="primary">tig</name>
    <name evidence="16" type="ORF">FX155_03235</name>
</gene>
<comment type="domain">
    <text evidence="12">Consists of 3 domains; the N-terminus binds the ribosome, the middle domain has PPIase activity, while the C-terminus has intrinsic chaperone activity on its own.</text>
</comment>
<dbReference type="PIRSF" id="PIRSF003095">
    <property type="entry name" value="Trigger_factor"/>
    <property type="match status" value="1"/>
</dbReference>
<organism evidence="16 17">
    <name type="scientific">Acidaminococcus fermentans</name>
    <dbReference type="NCBI Taxonomy" id="905"/>
    <lineage>
        <taxon>Bacteria</taxon>
        <taxon>Bacillati</taxon>
        <taxon>Bacillota</taxon>
        <taxon>Negativicutes</taxon>
        <taxon>Acidaminococcales</taxon>
        <taxon>Acidaminococcaceae</taxon>
        <taxon>Acidaminococcus</taxon>
    </lineage>
</organism>
<evidence type="ECO:0000256" key="10">
    <source>
        <dbReference type="ARBA" id="ARBA00024849"/>
    </source>
</evidence>
<keyword evidence="7 12" id="KW-0143">Chaperone</keyword>
<evidence type="ECO:0000256" key="5">
    <source>
        <dbReference type="ARBA" id="ARBA00022618"/>
    </source>
</evidence>
<comment type="catalytic activity">
    <reaction evidence="1 12 13">
        <text>[protein]-peptidylproline (omega=180) = [protein]-peptidylproline (omega=0)</text>
        <dbReference type="Rhea" id="RHEA:16237"/>
        <dbReference type="Rhea" id="RHEA-COMP:10747"/>
        <dbReference type="Rhea" id="RHEA-COMP:10748"/>
        <dbReference type="ChEBI" id="CHEBI:83833"/>
        <dbReference type="ChEBI" id="CHEBI:83834"/>
        <dbReference type="EC" id="5.2.1.8"/>
    </reaction>
</comment>
<dbReference type="SUPFAM" id="SSF109998">
    <property type="entry name" value="Triger factor/SurA peptide-binding domain-like"/>
    <property type="match status" value="1"/>
</dbReference>
<dbReference type="InterPro" id="IPR027304">
    <property type="entry name" value="Trigger_fact/SurA_dom_sf"/>
</dbReference>
<reference evidence="16 17" key="1">
    <citation type="submission" date="2019-08" db="EMBL/GenBank/DDBJ databases">
        <title>In-depth cultivation of the pig gut microbiome towards novel bacterial diversity and tailored functional studies.</title>
        <authorList>
            <person name="Wylensek D."/>
            <person name="Hitch T.C.A."/>
            <person name="Clavel T."/>
        </authorList>
    </citation>
    <scope>NUCLEOTIDE SEQUENCE [LARGE SCALE GENOMIC DNA]</scope>
    <source>
        <strain evidence="16 17">WCA-389-WT-5B</strain>
    </source>
</reference>
<evidence type="ECO:0000256" key="9">
    <source>
        <dbReference type="ARBA" id="ARBA00023306"/>
    </source>
</evidence>
<evidence type="ECO:0000256" key="7">
    <source>
        <dbReference type="ARBA" id="ARBA00023186"/>
    </source>
</evidence>
<dbReference type="Pfam" id="PF05697">
    <property type="entry name" value="Trigger_N"/>
    <property type="match status" value="1"/>
</dbReference>
<keyword evidence="6 12" id="KW-0697">Rotamase</keyword>
<dbReference type="InterPro" id="IPR036611">
    <property type="entry name" value="Trigger_fac_ribosome-bd_sf"/>
</dbReference>
<comment type="function">
    <text evidence="10 12">Involved in protein export. Acts as a chaperone by maintaining the newly synthesized protein in an open conformation. Functions as a peptidyl-prolyl cis-trans isomerase.</text>
</comment>
<dbReference type="AlphaFoldDB" id="A0A6N7VZF2"/>
<dbReference type="OrthoDB" id="9767721at2"/>
<dbReference type="Pfam" id="PF05698">
    <property type="entry name" value="Trigger_C"/>
    <property type="match status" value="1"/>
</dbReference>
<dbReference type="InterPro" id="IPR001179">
    <property type="entry name" value="PPIase_FKBP_dom"/>
</dbReference>
<evidence type="ECO:0000256" key="6">
    <source>
        <dbReference type="ARBA" id="ARBA00023110"/>
    </source>
</evidence>
<comment type="caution">
    <text evidence="16">The sequence shown here is derived from an EMBL/GenBank/DDBJ whole genome shotgun (WGS) entry which is preliminary data.</text>
</comment>
<dbReference type="SUPFAM" id="SSF102735">
    <property type="entry name" value="Trigger factor ribosome-binding domain"/>
    <property type="match status" value="1"/>
</dbReference>
<evidence type="ECO:0000256" key="12">
    <source>
        <dbReference type="HAMAP-Rule" id="MF_00303"/>
    </source>
</evidence>
<dbReference type="GO" id="GO:0043335">
    <property type="term" value="P:protein unfolding"/>
    <property type="evidence" value="ECO:0007669"/>
    <property type="project" value="TreeGrafter"/>
</dbReference>
<dbReference type="EMBL" id="VULN01000003">
    <property type="protein sequence ID" value="MSS81623.1"/>
    <property type="molecule type" value="Genomic_DNA"/>
</dbReference>
<dbReference type="GO" id="GO:0043022">
    <property type="term" value="F:ribosome binding"/>
    <property type="evidence" value="ECO:0007669"/>
    <property type="project" value="TreeGrafter"/>
</dbReference>
<dbReference type="InterPro" id="IPR037041">
    <property type="entry name" value="Trigger_fac_C_sf"/>
</dbReference>
<feature type="domain" description="PPIase FKBP-type" evidence="15">
    <location>
        <begin position="163"/>
        <end position="248"/>
    </location>
</feature>
<dbReference type="HAMAP" id="MF_00303">
    <property type="entry name" value="Trigger_factor_Tig"/>
    <property type="match status" value="1"/>
</dbReference>
<accession>A0A6N7VZF2</accession>
<sequence length="439" mass="48658">MSVSVERKGNEATLKVTLPVEDVAKAFEKAVAKINKQVTIPGFRKGKAPRRVLEMHVGKDAIKEEAFEIAANSEYRETLKENQWVPVSDPEIKDSKFEEGQPMEMTLVVTLRPEPELGQYKDLDVVKDEKEITDADVDKEVENLQKRASKMVEAPEGKALEKGDLAIIDFAGTIDGEAFEGGEGKGYPLEVGSNSFIPGFEDQLVGLKKGESTDVNATFPEDYFSKELAGKKAVFKVTVQDVKVKEVPEVNDELIAANSDSKTVAEFREKTMDRLKKAEAQRAQSDYEANLIKKAVENAKFEVPDVMVTQRANQMMDELAMNLEAHKMSLPLYLQYLGKDVKTYRDEQKPVALENIKTDLVLDAIALKEGIKVSEDEIRSEMEQLGAMHGATLKQVEKIVKENGSLAVLVSNIARRKAARLVIDSAKNAPKAAEAAEEK</sequence>
<dbReference type="Pfam" id="PF00254">
    <property type="entry name" value="FKBP_C"/>
    <property type="match status" value="1"/>
</dbReference>
<dbReference type="Proteomes" id="UP000441455">
    <property type="component" value="Unassembled WGS sequence"/>
</dbReference>
<keyword evidence="5 12" id="KW-0132">Cell division</keyword>
<dbReference type="GO" id="GO:0015031">
    <property type="term" value="P:protein transport"/>
    <property type="evidence" value="ECO:0007669"/>
    <property type="project" value="UniProtKB-UniRule"/>
</dbReference>
<dbReference type="Gene3D" id="3.30.70.1050">
    <property type="entry name" value="Trigger factor ribosome-binding domain"/>
    <property type="match status" value="1"/>
</dbReference>
<dbReference type="PROSITE" id="PS50059">
    <property type="entry name" value="FKBP_PPIASE"/>
    <property type="match status" value="1"/>
</dbReference>
<dbReference type="GO" id="GO:0051301">
    <property type="term" value="P:cell division"/>
    <property type="evidence" value="ECO:0007669"/>
    <property type="project" value="UniProtKB-KW"/>
</dbReference>
<dbReference type="RefSeq" id="WP_154487764.1">
    <property type="nucleotide sequence ID" value="NZ_CALEXD010000024.1"/>
</dbReference>
<evidence type="ECO:0000256" key="11">
    <source>
        <dbReference type="ARBA" id="ARBA00029986"/>
    </source>
</evidence>
<dbReference type="EC" id="5.2.1.8" evidence="3 12"/>
<dbReference type="InterPro" id="IPR008881">
    <property type="entry name" value="Trigger_fac_ribosome-bd_bac"/>
</dbReference>
<evidence type="ECO:0000256" key="13">
    <source>
        <dbReference type="PROSITE-ProRule" id="PRU00277"/>
    </source>
</evidence>
<keyword evidence="12" id="KW-0963">Cytoplasm</keyword>
<keyword evidence="9 12" id="KW-0131">Cell cycle</keyword>
<dbReference type="GO" id="GO:0051083">
    <property type="term" value="P:'de novo' cotranslational protein folding"/>
    <property type="evidence" value="ECO:0007669"/>
    <property type="project" value="TreeGrafter"/>
</dbReference>
<dbReference type="InterPro" id="IPR046357">
    <property type="entry name" value="PPIase_dom_sf"/>
</dbReference>
<evidence type="ECO:0000256" key="4">
    <source>
        <dbReference type="ARBA" id="ARBA00016902"/>
    </source>
</evidence>
<dbReference type="Gene3D" id="1.10.3120.10">
    <property type="entry name" value="Trigger factor, C-terminal domain"/>
    <property type="match status" value="1"/>
</dbReference>
<dbReference type="PANTHER" id="PTHR30560:SF3">
    <property type="entry name" value="TRIGGER FACTOR-LIKE PROTEIN TIG, CHLOROPLASTIC"/>
    <property type="match status" value="1"/>
</dbReference>
<keyword evidence="8 12" id="KW-0413">Isomerase</keyword>
<protein>
    <recommendedName>
        <fullName evidence="4 12">Trigger factor</fullName>
        <shortName evidence="12">TF</shortName>
        <ecNumber evidence="3 12">5.2.1.8</ecNumber>
    </recommendedName>
    <alternativeName>
        <fullName evidence="11 12">PPIase</fullName>
    </alternativeName>
</protein>
<evidence type="ECO:0000313" key="16">
    <source>
        <dbReference type="EMBL" id="MSS81623.1"/>
    </source>
</evidence>
<evidence type="ECO:0000256" key="2">
    <source>
        <dbReference type="ARBA" id="ARBA00005464"/>
    </source>
</evidence>
<dbReference type="NCBIfam" id="TIGR00115">
    <property type="entry name" value="tig"/>
    <property type="match status" value="1"/>
</dbReference>
<evidence type="ECO:0000256" key="14">
    <source>
        <dbReference type="RuleBase" id="RU003914"/>
    </source>
</evidence>
<evidence type="ECO:0000256" key="3">
    <source>
        <dbReference type="ARBA" id="ARBA00013194"/>
    </source>
</evidence>
<dbReference type="SUPFAM" id="SSF54534">
    <property type="entry name" value="FKBP-like"/>
    <property type="match status" value="1"/>
</dbReference>
<dbReference type="GO" id="GO:0005737">
    <property type="term" value="C:cytoplasm"/>
    <property type="evidence" value="ECO:0007669"/>
    <property type="project" value="UniProtKB-SubCell"/>
</dbReference>
<comment type="similarity">
    <text evidence="2 12 14">Belongs to the FKBP-type PPIase family. Tig subfamily.</text>
</comment>
<dbReference type="Gene3D" id="3.10.50.40">
    <property type="match status" value="1"/>
</dbReference>
<dbReference type="InterPro" id="IPR005215">
    <property type="entry name" value="Trig_fac"/>
</dbReference>
<evidence type="ECO:0000259" key="15">
    <source>
        <dbReference type="PROSITE" id="PS50059"/>
    </source>
</evidence>
<comment type="subcellular location">
    <subcellularLocation>
        <location evidence="12">Cytoplasm</location>
    </subcellularLocation>
    <text evidence="12">About half TF is bound to the ribosome near the polypeptide exit tunnel while the other half is free in the cytoplasm.</text>
</comment>
<dbReference type="PANTHER" id="PTHR30560">
    <property type="entry name" value="TRIGGER FACTOR CHAPERONE AND PEPTIDYL-PROLYL CIS/TRANS ISOMERASE"/>
    <property type="match status" value="1"/>
</dbReference>
<proteinExistence type="inferred from homology"/>
<evidence type="ECO:0000313" key="17">
    <source>
        <dbReference type="Proteomes" id="UP000441455"/>
    </source>
</evidence>
<name>A0A6N7VZF2_ACIFE</name>